<dbReference type="GeneID" id="87756393"/>
<dbReference type="GO" id="GO:0008236">
    <property type="term" value="F:serine-type peptidase activity"/>
    <property type="evidence" value="ECO:0007669"/>
    <property type="project" value="InterPro"/>
</dbReference>
<dbReference type="AlphaFoldDB" id="A0A1G5WI40"/>
<dbReference type="STRING" id="209880.SAMN02910343_01391"/>
<dbReference type="OrthoDB" id="9780269at2"/>
<dbReference type="GO" id="GO:0006508">
    <property type="term" value="P:proteolysis"/>
    <property type="evidence" value="ECO:0007669"/>
    <property type="project" value="InterPro"/>
</dbReference>
<dbReference type="Proteomes" id="UP000199689">
    <property type="component" value="Unassembled WGS sequence"/>
</dbReference>
<dbReference type="Gene3D" id="3.40.50.1820">
    <property type="entry name" value="alpha/beta hydrolase"/>
    <property type="match status" value="1"/>
</dbReference>
<dbReference type="SUPFAM" id="SSF53474">
    <property type="entry name" value="alpha/beta-Hydrolases"/>
    <property type="match status" value="1"/>
</dbReference>
<organism evidence="2 3">
    <name type="scientific">Allisonella histaminiformans</name>
    <dbReference type="NCBI Taxonomy" id="209880"/>
    <lineage>
        <taxon>Bacteria</taxon>
        <taxon>Bacillati</taxon>
        <taxon>Bacillota</taxon>
        <taxon>Negativicutes</taxon>
        <taxon>Veillonellales</taxon>
        <taxon>Veillonellaceae</taxon>
        <taxon>Allisonella</taxon>
    </lineage>
</organism>
<dbReference type="EMBL" id="FMXA01000021">
    <property type="protein sequence ID" value="SDA57710.1"/>
    <property type="molecule type" value="Genomic_DNA"/>
</dbReference>
<accession>A0A1G5WI40</accession>
<dbReference type="PANTHER" id="PTHR42886:SF29">
    <property type="entry name" value="PUMMELIG, ISOFORM A"/>
    <property type="match status" value="1"/>
</dbReference>
<dbReference type="InterPro" id="IPR029058">
    <property type="entry name" value="AB_hydrolase_fold"/>
</dbReference>
<evidence type="ECO:0000313" key="3">
    <source>
        <dbReference type="Proteomes" id="UP000199689"/>
    </source>
</evidence>
<evidence type="ECO:0000259" key="1">
    <source>
        <dbReference type="Pfam" id="PF00326"/>
    </source>
</evidence>
<dbReference type="PANTHER" id="PTHR42886">
    <property type="entry name" value="RE40534P-RELATED"/>
    <property type="match status" value="1"/>
</dbReference>
<protein>
    <recommendedName>
        <fullName evidence="1">Peptidase S9 prolyl oligopeptidase catalytic domain-containing protein</fullName>
    </recommendedName>
</protein>
<feature type="domain" description="Peptidase S9 prolyl oligopeptidase catalytic" evidence="1">
    <location>
        <begin position="67"/>
        <end position="250"/>
    </location>
</feature>
<evidence type="ECO:0000313" key="2">
    <source>
        <dbReference type="EMBL" id="SDA57710.1"/>
    </source>
</evidence>
<sequence>MEKDFSINEEGYSVRCRLFHQGHARTFKRVVICTHGFGSNKDKPNITRFAEKEIAKYKNDAVLAFDWPCHGQDARKKLELDECMKYLTFVVNYCKNELKAEKLFIYSVSFGGYLTLKYMAEIGNPFTRVALRCPGIQMYKLMLNNFDEENLKKLAKGKEISIGFDRKMKVDQKLLDDLKKSDITKYEYFDWADDMLILHGTEDTMAPIEDSREFAENNVIEFIPVEGADHPFRDQKLMDYAIHTIIEFFSDGLPS</sequence>
<proteinExistence type="predicted"/>
<dbReference type="Pfam" id="PF00326">
    <property type="entry name" value="Peptidase_S9"/>
    <property type="match status" value="1"/>
</dbReference>
<reference evidence="2 3" key="1">
    <citation type="submission" date="2016-10" db="EMBL/GenBank/DDBJ databases">
        <authorList>
            <person name="de Groot N.N."/>
        </authorList>
    </citation>
    <scope>NUCLEOTIDE SEQUENCE [LARGE SCALE GENOMIC DNA]</scope>
    <source>
        <strain evidence="2 3">DSM 15230</strain>
    </source>
</reference>
<dbReference type="RefSeq" id="WP_091365225.1">
    <property type="nucleotide sequence ID" value="NZ_FMXA01000021.1"/>
</dbReference>
<gene>
    <name evidence="2" type="ORF">SAMN02910343_01391</name>
</gene>
<name>A0A1G5WI40_9FIRM</name>
<dbReference type="InterPro" id="IPR001375">
    <property type="entry name" value="Peptidase_S9_cat"/>
</dbReference>
<keyword evidence="3" id="KW-1185">Reference proteome</keyword>